<evidence type="ECO:0000313" key="1">
    <source>
        <dbReference type="EMBL" id="MFC5985023.1"/>
    </source>
</evidence>
<reference evidence="2" key="1">
    <citation type="journal article" date="2019" name="Int. J. Syst. Evol. Microbiol.">
        <title>The Global Catalogue of Microorganisms (GCM) 10K type strain sequencing project: providing services to taxonomists for standard genome sequencing and annotation.</title>
        <authorList>
            <consortium name="The Broad Institute Genomics Platform"/>
            <consortium name="The Broad Institute Genome Sequencing Center for Infectious Disease"/>
            <person name="Wu L."/>
            <person name="Ma J."/>
        </authorList>
    </citation>
    <scope>NUCLEOTIDE SEQUENCE [LARGE SCALE GENOMIC DNA]</scope>
    <source>
        <strain evidence="2">CCM 8749</strain>
    </source>
</reference>
<comment type="caution">
    <text evidence="1">The sequence shown here is derived from an EMBL/GenBank/DDBJ whole genome shotgun (WGS) entry which is preliminary data.</text>
</comment>
<organism evidence="1 2">
    <name type="scientific">Marinicrinis lubricantis</name>
    <dbReference type="NCBI Taxonomy" id="2086470"/>
    <lineage>
        <taxon>Bacteria</taxon>
        <taxon>Bacillati</taxon>
        <taxon>Bacillota</taxon>
        <taxon>Bacilli</taxon>
        <taxon>Bacillales</taxon>
        <taxon>Paenibacillaceae</taxon>
    </lineage>
</organism>
<sequence>MGNVKWKTKQQIEDELKNRPKTSIELLQEDNAMLALELALSQERLLASEQAQADQLFELSTKGVI</sequence>
<dbReference type="EMBL" id="JBHSQV010000002">
    <property type="protein sequence ID" value="MFC5985023.1"/>
    <property type="molecule type" value="Genomic_DNA"/>
</dbReference>
<protein>
    <submittedName>
        <fullName evidence="1">Uncharacterized protein</fullName>
    </submittedName>
</protein>
<keyword evidence="2" id="KW-1185">Reference proteome</keyword>
<evidence type="ECO:0000313" key="2">
    <source>
        <dbReference type="Proteomes" id="UP001596250"/>
    </source>
</evidence>
<gene>
    <name evidence="1" type="ORF">ACFPXP_00680</name>
</gene>
<name>A0ABW1IJ61_9BACL</name>
<dbReference type="RefSeq" id="WP_379891465.1">
    <property type="nucleotide sequence ID" value="NZ_CBCSCT010000008.1"/>
</dbReference>
<dbReference type="Proteomes" id="UP001596250">
    <property type="component" value="Unassembled WGS sequence"/>
</dbReference>
<accession>A0ABW1IJ61</accession>
<proteinExistence type="predicted"/>